<proteinExistence type="predicted"/>
<evidence type="ECO:0000313" key="2">
    <source>
        <dbReference type="Proteomes" id="UP000051085"/>
    </source>
</evidence>
<sequence length="54" mass="6465">MRQTYIQNIEEAKNVYSGFSFFCRDILKTLMPVGKFIPKSLNTFEHQDEFFIKL</sequence>
<evidence type="ECO:0000313" key="1">
    <source>
        <dbReference type="EMBL" id="KRM35434.1"/>
    </source>
</evidence>
<name>A0A922PU23_9LACO</name>
<protein>
    <submittedName>
        <fullName evidence="1">Uncharacterized protein</fullName>
    </submittedName>
</protein>
<comment type="caution">
    <text evidence="1">The sequence shown here is derived from an EMBL/GenBank/DDBJ whole genome shotgun (WGS) entry which is preliminary data.</text>
</comment>
<gene>
    <name evidence="1" type="ORF">FD34_GL000947</name>
</gene>
<dbReference type="EMBL" id="AZGO01000065">
    <property type="protein sequence ID" value="KRM35434.1"/>
    <property type="molecule type" value="Genomic_DNA"/>
</dbReference>
<dbReference type="AlphaFoldDB" id="A0A922PU23"/>
<accession>A0A922PU23</accession>
<reference evidence="1 2" key="1">
    <citation type="journal article" date="2015" name="Genome Announc.">
        <title>Expanding the biotechnology potential of lactobacilli through comparative genomics of 213 strains and associated genera.</title>
        <authorList>
            <person name="Sun Z."/>
            <person name="Harris H.M."/>
            <person name="McCann A."/>
            <person name="Guo C."/>
            <person name="Argimon S."/>
            <person name="Zhang W."/>
            <person name="Yang X."/>
            <person name="Jeffery I.B."/>
            <person name="Cooney J.C."/>
            <person name="Kagawa T.F."/>
            <person name="Liu W."/>
            <person name="Song Y."/>
            <person name="Salvetti E."/>
            <person name="Wrobel A."/>
            <person name="Rasinkangas P."/>
            <person name="Parkhill J."/>
            <person name="Rea M.C."/>
            <person name="O'Sullivan O."/>
            <person name="Ritari J."/>
            <person name="Douillard F.P."/>
            <person name="Paul Ross R."/>
            <person name="Yang R."/>
            <person name="Briner A.E."/>
            <person name="Felis G.E."/>
            <person name="de Vos W.M."/>
            <person name="Barrangou R."/>
            <person name="Klaenhammer T.R."/>
            <person name="Caufield P.W."/>
            <person name="Cui Y."/>
            <person name="Zhang H."/>
            <person name="O'Toole P.W."/>
        </authorList>
    </citation>
    <scope>NUCLEOTIDE SEQUENCE [LARGE SCALE GENOMIC DNA]</scope>
    <source>
        <strain evidence="1 2">DSM 8475</strain>
    </source>
</reference>
<dbReference type="Proteomes" id="UP000051085">
    <property type="component" value="Unassembled WGS sequence"/>
</dbReference>
<organism evidence="1 2">
    <name type="scientific">Limosilactobacillus pontis DSM 8475</name>
    <dbReference type="NCBI Taxonomy" id="1423794"/>
    <lineage>
        <taxon>Bacteria</taxon>
        <taxon>Bacillati</taxon>
        <taxon>Bacillota</taxon>
        <taxon>Bacilli</taxon>
        <taxon>Lactobacillales</taxon>
        <taxon>Lactobacillaceae</taxon>
        <taxon>Limosilactobacillus</taxon>
    </lineage>
</organism>